<dbReference type="EMBL" id="HBGW01102000">
    <property type="protein sequence ID" value="CAD9646660.1"/>
    <property type="molecule type" value="Transcribed_RNA"/>
</dbReference>
<organism evidence="1">
    <name type="scientific">Zooxanthella nutricula</name>
    <dbReference type="NCBI Taxonomy" id="1333877"/>
    <lineage>
        <taxon>Eukaryota</taxon>
        <taxon>Sar</taxon>
        <taxon>Alveolata</taxon>
        <taxon>Dinophyceae</taxon>
        <taxon>Peridiniales</taxon>
        <taxon>Peridiniales incertae sedis</taxon>
        <taxon>Zooxanthella</taxon>
    </lineage>
</organism>
<accession>A0A7S2QMQ7</accession>
<reference evidence="1" key="1">
    <citation type="submission" date="2021-01" db="EMBL/GenBank/DDBJ databases">
        <authorList>
            <person name="Corre E."/>
            <person name="Pelletier E."/>
            <person name="Niang G."/>
            <person name="Scheremetjew M."/>
            <person name="Finn R."/>
            <person name="Kale V."/>
            <person name="Holt S."/>
            <person name="Cochrane G."/>
            <person name="Meng A."/>
            <person name="Brown T."/>
            <person name="Cohen L."/>
        </authorList>
    </citation>
    <scope>NUCLEOTIDE SEQUENCE</scope>
    <source>
        <strain evidence="1">RCC3387</strain>
    </source>
</reference>
<name>A0A7S2QMQ7_9DINO</name>
<proteinExistence type="predicted"/>
<protein>
    <submittedName>
        <fullName evidence="1">Uncharacterized protein</fullName>
    </submittedName>
</protein>
<dbReference type="AlphaFoldDB" id="A0A7S2QMQ7"/>
<gene>
    <name evidence="1" type="ORF">BRAN1462_LOCUS64482</name>
</gene>
<evidence type="ECO:0000313" key="1">
    <source>
        <dbReference type="EMBL" id="CAD9646660.1"/>
    </source>
</evidence>
<sequence length="181" mass="20126">MVVSASRLLGCLQAIRDPSKLQVLVLAGLCIDGTREDTTRLLRGLSAFGGLCAVALRFNVPSTFGALLPQPRALVNLRRAWPLVATFALGDKSLHGFDYWPEQITDFKDLYPHGNVPEPLEVFTTEFRHVFATQYGVDATAQWAAFGAAEQDFWARIARRLPTMPHSEVRRRVAELFQSGL</sequence>